<evidence type="ECO:0000256" key="4">
    <source>
        <dbReference type="ARBA" id="ARBA00022519"/>
    </source>
</evidence>
<feature type="domain" description="ABC transmembrane type-1" evidence="9">
    <location>
        <begin position="98"/>
        <end position="285"/>
    </location>
</feature>
<dbReference type="PROSITE" id="PS50928">
    <property type="entry name" value="ABC_TM1"/>
    <property type="match status" value="1"/>
</dbReference>
<dbReference type="AlphaFoldDB" id="A0A917B2G3"/>
<dbReference type="SUPFAM" id="SSF161098">
    <property type="entry name" value="MetI-like"/>
    <property type="match status" value="1"/>
</dbReference>
<feature type="transmembrane region" description="Helical" evidence="8">
    <location>
        <begin position="163"/>
        <end position="184"/>
    </location>
</feature>
<evidence type="ECO:0000313" key="10">
    <source>
        <dbReference type="EMBL" id="GGF16927.1"/>
    </source>
</evidence>
<comment type="caution">
    <text evidence="10">The sequence shown here is derived from an EMBL/GenBank/DDBJ whole genome shotgun (WGS) entry which is preliminary data.</text>
</comment>
<keyword evidence="5 8" id="KW-0812">Transmembrane</keyword>
<keyword evidence="3" id="KW-1003">Cell membrane</keyword>
<keyword evidence="11" id="KW-1185">Reference proteome</keyword>
<keyword evidence="2 8" id="KW-0813">Transport</keyword>
<dbReference type="GO" id="GO:0005886">
    <property type="term" value="C:plasma membrane"/>
    <property type="evidence" value="ECO:0007669"/>
    <property type="project" value="UniProtKB-SubCell"/>
</dbReference>
<dbReference type="InterPro" id="IPR000515">
    <property type="entry name" value="MetI-like"/>
</dbReference>
<keyword evidence="4" id="KW-0997">Cell inner membrane</keyword>
<feature type="transmembrane region" description="Helical" evidence="8">
    <location>
        <begin position="264"/>
        <end position="286"/>
    </location>
</feature>
<evidence type="ECO:0000256" key="5">
    <source>
        <dbReference type="ARBA" id="ARBA00022692"/>
    </source>
</evidence>
<evidence type="ECO:0000256" key="7">
    <source>
        <dbReference type="ARBA" id="ARBA00023136"/>
    </source>
</evidence>
<evidence type="ECO:0000313" key="11">
    <source>
        <dbReference type="Proteomes" id="UP000598775"/>
    </source>
</evidence>
<comment type="similarity">
    <text evidence="8">Belongs to the binding-protein-dependent transport system permease family.</text>
</comment>
<evidence type="ECO:0000256" key="3">
    <source>
        <dbReference type="ARBA" id="ARBA00022475"/>
    </source>
</evidence>
<accession>A0A917B2G3</accession>
<evidence type="ECO:0000256" key="2">
    <source>
        <dbReference type="ARBA" id="ARBA00022448"/>
    </source>
</evidence>
<feature type="transmembrane region" description="Helical" evidence="8">
    <location>
        <begin position="225"/>
        <end position="244"/>
    </location>
</feature>
<dbReference type="InterPro" id="IPR035906">
    <property type="entry name" value="MetI-like_sf"/>
</dbReference>
<comment type="subcellular location">
    <subcellularLocation>
        <location evidence="1">Cell inner membrane</location>
        <topology evidence="1">Multi-pass membrane protein</topology>
    </subcellularLocation>
    <subcellularLocation>
        <location evidence="8">Cell membrane</location>
        <topology evidence="8">Multi-pass membrane protein</topology>
    </subcellularLocation>
</comment>
<dbReference type="PANTHER" id="PTHR43357">
    <property type="entry name" value="INNER MEMBRANE ABC TRANSPORTER PERMEASE PROTEIN YDCV"/>
    <property type="match status" value="1"/>
</dbReference>
<feature type="transmembrane region" description="Helical" evidence="8">
    <location>
        <begin position="40"/>
        <end position="62"/>
    </location>
</feature>
<dbReference type="EMBL" id="BMGP01000001">
    <property type="protein sequence ID" value="GGF16927.1"/>
    <property type="molecule type" value="Genomic_DNA"/>
</dbReference>
<reference evidence="10 11" key="1">
    <citation type="journal article" date="2014" name="Int. J. Syst. Evol. Microbiol.">
        <title>Complete genome sequence of Corynebacterium casei LMG S-19264T (=DSM 44701T), isolated from a smear-ripened cheese.</title>
        <authorList>
            <consortium name="US DOE Joint Genome Institute (JGI-PGF)"/>
            <person name="Walter F."/>
            <person name="Albersmeier A."/>
            <person name="Kalinowski J."/>
            <person name="Ruckert C."/>
        </authorList>
    </citation>
    <scope>NUCLEOTIDE SEQUENCE [LARGE SCALE GENOMIC DNA]</scope>
    <source>
        <strain evidence="10 11">CGMCC 1.12976</strain>
    </source>
</reference>
<evidence type="ECO:0000256" key="6">
    <source>
        <dbReference type="ARBA" id="ARBA00022989"/>
    </source>
</evidence>
<evidence type="ECO:0000259" key="9">
    <source>
        <dbReference type="PROSITE" id="PS50928"/>
    </source>
</evidence>
<keyword evidence="6 8" id="KW-1133">Transmembrane helix</keyword>
<name>A0A917B2G3_9MICO</name>
<feature type="transmembrane region" description="Helical" evidence="8">
    <location>
        <begin position="133"/>
        <end position="157"/>
    </location>
</feature>
<dbReference type="PANTHER" id="PTHR43357:SF4">
    <property type="entry name" value="INNER MEMBRANE ABC TRANSPORTER PERMEASE PROTEIN YDCV"/>
    <property type="match status" value="1"/>
</dbReference>
<sequence>MSAPEVEAREAQAPHVVPRLVATRAGRPQKTPRYAAAPSALTRWIILGVTGVIFIVPILAMIEFSLRQGQTGAYGFEHYAAIFTAGEAGTYDVLFQGIANSIGICIVTVAIVLVLLLPTMILVELKYPKLRGVLEFVCIIPITIPSIVLVVGFIPVYQVVARLFGSNAWTLAFAVGIIVLPYAFRPIAANLAAVEVVTLSEAARSLGANWGHVLWRVILPNLRPGILSACFITIAVVLGEYTIASFLSQNTFQTALVLVQHTDPYVAVIFAVFALVFAFILLLIIGRLGSLGRNRRAA</sequence>
<dbReference type="Proteomes" id="UP000598775">
    <property type="component" value="Unassembled WGS sequence"/>
</dbReference>
<dbReference type="Pfam" id="PF00528">
    <property type="entry name" value="BPD_transp_1"/>
    <property type="match status" value="1"/>
</dbReference>
<dbReference type="RefSeq" id="WP_188674046.1">
    <property type="nucleotide sequence ID" value="NZ_BMGP01000001.1"/>
</dbReference>
<organism evidence="10 11">
    <name type="scientific">Subtercola lobariae</name>
    <dbReference type="NCBI Taxonomy" id="1588641"/>
    <lineage>
        <taxon>Bacteria</taxon>
        <taxon>Bacillati</taxon>
        <taxon>Actinomycetota</taxon>
        <taxon>Actinomycetes</taxon>
        <taxon>Micrococcales</taxon>
        <taxon>Microbacteriaceae</taxon>
        <taxon>Subtercola</taxon>
    </lineage>
</organism>
<proteinExistence type="inferred from homology"/>
<dbReference type="GO" id="GO:0055085">
    <property type="term" value="P:transmembrane transport"/>
    <property type="evidence" value="ECO:0007669"/>
    <property type="project" value="InterPro"/>
</dbReference>
<keyword evidence="7 8" id="KW-0472">Membrane</keyword>
<gene>
    <name evidence="10" type="ORF">GCM10011399_08370</name>
</gene>
<dbReference type="Gene3D" id="1.10.3720.10">
    <property type="entry name" value="MetI-like"/>
    <property type="match status" value="1"/>
</dbReference>
<feature type="transmembrane region" description="Helical" evidence="8">
    <location>
        <begin position="98"/>
        <end position="121"/>
    </location>
</feature>
<dbReference type="CDD" id="cd06261">
    <property type="entry name" value="TM_PBP2"/>
    <property type="match status" value="1"/>
</dbReference>
<evidence type="ECO:0000256" key="1">
    <source>
        <dbReference type="ARBA" id="ARBA00004429"/>
    </source>
</evidence>
<evidence type="ECO:0000256" key="8">
    <source>
        <dbReference type="RuleBase" id="RU363032"/>
    </source>
</evidence>
<protein>
    <submittedName>
        <fullName evidence="10">ABC transporter permease</fullName>
    </submittedName>
</protein>